<accession>K6Z4U7</accession>
<feature type="binding site" evidence="11">
    <location>
        <position position="152"/>
    </location>
    <ligand>
        <name>Mg(2+)</name>
        <dbReference type="ChEBI" id="CHEBI:18420"/>
    </ligand>
</feature>
<dbReference type="NCBIfam" id="TIGR00204">
    <property type="entry name" value="dxs"/>
    <property type="match status" value="1"/>
</dbReference>
<dbReference type="SMART" id="SM00861">
    <property type="entry name" value="Transket_pyr"/>
    <property type="match status" value="1"/>
</dbReference>
<dbReference type="InterPro" id="IPR029061">
    <property type="entry name" value="THDP-binding"/>
</dbReference>
<dbReference type="eggNOG" id="COG1154">
    <property type="taxonomic scope" value="Bacteria"/>
</dbReference>
<feature type="binding site" evidence="11">
    <location>
        <position position="181"/>
    </location>
    <ligand>
        <name>thiamine diphosphate</name>
        <dbReference type="ChEBI" id="CHEBI:58937"/>
    </ligand>
</feature>
<keyword evidence="4 11" id="KW-0808">Transferase</keyword>
<dbReference type="Pfam" id="PF02779">
    <property type="entry name" value="Transket_pyr"/>
    <property type="match status" value="1"/>
</dbReference>
<evidence type="ECO:0000256" key="7">
    <source>
        <dbReference type="ARBA" id="ARBA00022977"/>
    </source>
</evidence>
<evidence type="ECO:0000256" key="5">
    <source>
        <dbReference type="ARBA" id="ARBA00022723"/>
    </source>
</evidence>
<comment type="cofactor">
    <cofactor evidence="11">
        <name>Mg(2+)</name>
        <dbReference type="ChEBI" id="CHEBI:18420"/>
    </cofactor>
    <text evidence="11">Binds 1 Mg(2+) ion per subunit.</text>
</comment>
<keyword evidence="9 11" id="KW-0414">Isoprene biosynthesis</keyword>
<feature type="binding site" evidence="11">
    <location>
        <begin position="121"/>
        <end position="123"/>
    </location>
    <ligand>
        <name>thiamine diphosphate</name>
        <dbReference type="ChEBI" id="CHEBI:58937"/>
    </ligand>
</feature>
<feature type="binding site" evidence="11">
    <location>
        <position position="370"/>
    </location>
    <ligand>
        <name>thiamine diphosphate</name>
        <dbReference type="ChEBI" id="CHEBI:58937"/>
    </ligand>
</feature>
<dbReference type="InterPro" id="IPR009014">
    <property type="entry name" value="Transketo_C/PFOR_II"/>
</dbReference>
<dbReference type="AlphaFoldDB" id="K6Z4U7"/>
<reference evidence="13 14" key="1">
    <citation type="journal article" date="2017" name="Antonie Van Leeuwenhoek">
        <title>Rhizobium rhizosphaerae sp. nov., a novel species isolated from rice rhizosphere.</title>
        <authorList>
            <person name="Zhao J.J."/>
            <person name="Zhang J."/>
            <person name="Zhang R.J."/>
            <person name="Zhang C.W."/>
            <person name="Yin H.Q."/>
            <person name="Zhang X.X."/>
        </authorList>
    </citation>
    <scope>NUCLEOTIDE SEQUENCE [LARGE SCALE GENOMIC DNA]</scope>
    <source>
        <strain evidence="13 14">KMM 241</strain>
    </source>
</reference>
<dbReference type="CDD" id="cd07033">
    <property type="entry name" value="TPP_PYR_DXS_TK_like"/>
    <property type="match status" value="1"/>
</dbReference>
<dbReference type="InterPro" id="IPR020826">
    <property type="entry name" value="Transketolase_BS"/>
</dbReference>
<dbReference type="GO" id="GO:0000287">
    <property type="term" value="F:magnesium ion binding"/>
    <property type="evidence" value="ECO:0007669"/>
    <property type="project" value="UniProtKB-UniRule"/>
</dbReference>
<evidence type="ECO:0000256" key="3">
    <source>
        <dbReference type="ARBA" id="ARBA00011738"/>
    </source>
</evidence>
<dbReference type="GO" id="GO:0008661">
    <property type="term" value="F:1-deoxy-D-xylulose-5-phosphate synthase activity"/>
    <property type="evidence" value="ECO:0007669"/>
    <property type="project" value="UniProtKB-UniRule"/>
</dbReference>
<evidence type="ECO:0000313" key="13">
    <source>
        <dbReference type="EMBL" id="GAC24028.1"/>
    </source>
</evidence>
<dbReference type="GO" id="GO:0005829">
    <property type="term" value="C:cytosol"/>
    <property type="evidence" value="ECO:0007669"/>
    <property type="project" value="TreeGrafter"/>
</dbReference>
<dbReference type="SUPFAM" id="SSF52518">
    <property type="entry name" value="Thiamin diphosphate-binding fold (THDP-binding)"/>
    <property type="match status" value="2"/>
</dbReference>
<feature type="domain" description="Transketolase-like pyrimidine-binding" evidence="12">
    <location>
        <begin position="319"/>
        <end position="483"/>
    </location>
</feature>
<dbReference type="PROSITE" id="PS00801">
    <property type="entry name" value="TRANSKETOLASE_1"/>
    <property type="match status" value="1"/>
</dbReference>
<keyword evidence="5 11" id="KW-0479">Metal-binding</keyword>
<dbReference type="Gene3D" id="3.40.50.920">
    <property type="match status" value="1"/>
</dbReference>
<feature type="binding site" evidence="11">
    <location>
        <position position="181"/>
    </location>
    <ligand>
        <name>Mg(2+)</name>
        <dbReference type="ChEBI" id="CHEBI:18420"/>
    </ligand>
</feature>
<dbReference type="GO" id="GO:0009228">
    <property type="term" value="P:thiamine biosynthetic process"/>
    <property type="evidence" value="ECO:0007669"/>
    <property type="project" value="UniProtKB-UniRule"/>
</dbReference>
<evidence type="ECO:0000256" key="4">
    <source>
        <dbReference type="ARBA" id="ARBA00022679"/>
    </source>
</evidence>
<evidence type="ECO:0000256" key="11">
    <source>
        <dbReference type="HAMAP-Rule" id="MF_00315"/>
    </source>
</evidence>
<evidence type="ECO:0000313" key="14">
    <source>
        <dbReference type="Proteomes" id="UP000006263"/>
    </source>
</evidence>
<comment type="subunit">
    <text evidence="3 11">Homodimer.</text>
</comment>
<dbReference type="InterPro" id="IPR033248">
    <property type="entry name" value="Transketolase_C"/>
</dbReference>
<comment type="caution">
    <text evidence="13">The sequence shown here is derived from an EMBL/GenBank/DDBJ whole genome shotgun (WGS) entry which is preliminary data.</text>
</comment>
<dbReference type="CDD" id="cd02007">
    <property type="entry name" value="TPP_DXS"/>
    <property type="match status" value="1"/>
</dbReference>
<dbReference type="InterPro" id="IPR005475">
    <property type="entry name" value="Transketolase-like_Pyr-bd"/>
</dbReference>
<dbReference type="OrthoDB" id="9803371at2"/>
<sequence>MTLDLAHYPLLALADTPEQLRELPQDKLKQVAKELRQYLLTSVSQSSGHFASGLGTVELTVALHYVYNTPFDRLIWDVGHQAYPHKILTGRRDRMPTIRQKNGLHPFPWPNESEYDTFAVGHSSTSISAAVGMAVAAEKEALGRKVVAVIGDGAMTAGMAFEALNHGGDIDKDMLVILNDNEMSISENVGALNSHLARLLTGNFFNSIRDGGKKLLSSVPPIKEFASRAEEHIKGMVVPGTIFEELGFNYIGPIDGHDVNGVVDTLKNMRNIKGAQILHVVTKKGKGYELAEKDPIKFHAVPKFNPSADGLPKAAPSDPTFSNIFGRWLCDMAQQDPNLMAVTPAMREGSGMVEFSQKFPEQYFDVAIAEQHAVTFAAGLAKEGQNAVVAIYSTFLQRAYDQLIHDVALQNLPVLFAIDRAGLVGADGPTHQGAYDIPFLRCIPNMVIMTPADENECRQMLYTGHKLNKPAAVRYPRGSGTGVKPDNSMQALEIGKSRTIRQGEKVAILNFGVLLPYAEKAAEVLNATVIDMRFVKPLDTEAVTNVAKDHELLITLEDGATTGGAGGAVAEYLLSTVHTSRLLQIGLPDEFIMQGTQTEMYAEIGMDDAGIIAKAQAFLAQ</sequence>
<dbReference type="EMBL" id="BAEP01000032">
    <property type="protein sequence ID" value="GAC24028.1"/>
    <property type="molecule type" value="Genomic_DNA"/>
</dbReference>
<evidence type="ECO:0000256" key="9">
    <source>
        <dbReference type="ARBA" id="ARBA00023229"/>
    </source>
</evidence>
<dbReference type="Proteomes" id="UP000006263">
    <property type="component" value="Unassembled WGS sequence"/>
</dbReference>
<evidence type="ECO:0000256" key="8">
    <source>
        <dbReference type="ARBA" id="ARBA00023052"/>
    </source>
</evidence>
<evidence type="ECO:0000256" key="6">
    <source>
        <dbReference type="ARBA" id="ARBA00022842"/>
    </source>
</evidence>
<keyword evidence="8 11" id="KW-0786">Thiamine pyrophosphate</keyword>
<dbReference type="UniPathway" id="UPA00064">
    <property type="reaction ID" value="UER00091"/>
</dbReference>
<comment type="catalytic activity">
    <reaction evidence="11">
        <text>D-glyceraldehyde 3-phosphate + pyruvate + H(+) = 1-deoxy-D-xylulose 5-phosphate + CO2</text>
        <dbReference type="Rhea" id="RHEA:12605"/>
        <dbReference type="ChEBI" id="CHEBI:15361"/>
        <dbReference type="ChEBI" id="CHEBI:15378"/>
        <dbReference type="ChEBI" id="CHEBI:16526"/>
        <dbReference type="ChEBI" id="CHEBI:57792"/>
        <dbReference type="ChEBI" id="CHEBI:59776"/>
        <dbReference type="EC" id="2.2.1.7"/>
    </reaction>
</comment>
<dbReference type="Pfam" id="PF02780">
    <property type="entry name" value="Transketolase_C"/>
    <property type="match status" value="1"/>
</dbReference>
<dbReference type="HAMAP" id="MF_00315">
    <property type="entry name" value="DXP_synth"/>
    <property type="match status" value="1"/>
</dbReference>
<dbReference type="FunFam" id="3.40.50.920:FF:000002">
    <property type="entry name" value="1-deoxy-D-xylulose-5-phosphate synthase"/>
    <property type="match status" value="1"/>
</dbReference>
<name>K6Z4U7_9ALTE</name>
<dbReference type="EC" id="2.2.1.7" evidence="11"/>
<protein>
    <recommendedName>
        <fullName evidence="11">1-deoxy-D-xylulose-5-phosphate synthase</fullName>
        <ecNumber evidence="11">2.2.1.7</ecNumber>
    </recommendedName>
    <alternativeName>
        <fullName evidence="11">1-deoxyxylulose-5-phosphate synthase</fullName>
        <shortName evidence="11">DXP synthase</shortName>
        <shortName evidence="11">DXPS</shortName>
    </alternativeName>
</protein>
<dbReference type="Pfam" id="PF13292">
    <property type="entry name" value="DXP_synthase_N"/>
    <property type="match status" value="1"/>
</dbReference>
<dbReference type="InterPro" id="IPR049557">
    <property type="entry name" value="Transketolase_CS"/>
</dbReference>
<dbReference type="PANTHER" id="PTHR43322">
    <property type="entry name" value="1-D-DEOXYXYLULOSE 5-PHOSPHATE SYNTHASE-RELATED"/>
    <property type="match status" value="1"/>
</dbReference>
<evidence type="ECO:0000256" key="1">
    <source>
        <dbReference type="ARBA" id="ARBA00004980"/>
    </source>
</evidence>
<gene>
    <name evidence="11 13" type="primary">dxs</name>
    <name evidence="13" type="ORF">GMES_1732</name>
</gene>
<dbReference type="FunFam" id="3.40.50.970:FF:000005">
    <property type="entry name" value="1-deoxy-D-xylulose-5-phosphate synthase"/>
    <property type="match status" value="1"/>
</dbReference>
<feature type="binding site" evidence="11">
    <location>
        <position position="80"/>
    </location>
    <ligand>
        <name>thiamine diphosphate</name>
        <dbReference type="ChEBI" id="CHEBI:58937"/>
    </ligand>
</feature>
<keyword evidence="6 11" id="KW-0460">Magnesium</keyword>
<dbReference type="GO" id="GO:0019288">
    <property type="term" value="P:isopentenyl diphosphate biosynthetic process, methylerythritol 4-phosphate pathway"/>
    <property type="evidence" value="ECO:0007669"/>
    <property type="project" value="TreeGrafter"/>
</dbReference>
<dbReference type="GO" id="GO:0030976">
    <property type="term" value="F:thiamine pyrophosphate binding"/>
    <property type="evidence" value="ECO:0007669"/>
    <property type="project" value="UniProtKB-UniRule"/>
</dbReference>
<keyword evidence="7 11" id="KW-0784">Thiamine biosynthesis</keyword>
<evidence type="ECO:0000259" key="12">
    <source>
        <dbReference type="SMART" id="SM00861"/>
    </source>
</evidence>
<organism evidence="13 14">
    <name type="scientific">Paraglaciecola mesophila KMM 241</name>
    <dbReference type="NCBI Taxonomy" id="1128912"/>
    <lineage>
        <taxon>Bacteria</taxon>
        <taxon>Pseudomonadati</taxon>
        <taxon>Pseudomonadota</taxon>
        <taxon>Gammaproteobacteria</taxon>
        <taxon>Alteromonadales</taxon>
        <taxon>Alteromonadaceae</taxon>
        <taxon>Paraglaciecola</taxon>
    </lineage>
</organism>
<comment type="similarity">
    <text evidence="2 11">Belongs to the transketolase family. DXPS subfamily.</text>
</comment>
<dbReference type="PANTHER" id="PTHR43322:SF5">
    <property type="entry name" value="1-DEOXY-D-XYLULOSE-5-PHOSPHATE SYNTHASE, CHLOROPLASTIC"/>
    <property type="match status" value="1"/>
</dbReference>
<feature type="binding site" evidence="11">
    <location>
        <position position="288"/>
    </location>
    <ligand>
        <name>thiamine diphosphate</name>
        <dbReference type="ChEBI" id="CHEBI:58937"/>
    </ligand>
</feature>
<dbReference type="SUPFAM" id="SSF52922">
    <property type="entry name" value="TK C-terminal domain-like"/>
    <property type="match status" value="1"/>
</dbReference>
<proteinExistence type="inferred from homology"/>
<evidence type="ECO:0000256" key="10">
    <source>
        <dbReference type="ARBA" id="ARBA00055605"/>
    </source>
</evidence>
<dbReference type="GO" id="GO:0016114">
    <property type="term" value="P:terpenoid biosynthetic process"/>
    <property type="evidence" value="ECO:0007669"/>
    <property type="project" value="UniProtKB-UniRule"/>
</dbReference>
<comment type="pathway">
    <text evidence="1 11">Metabolic intermediate biosynthesis; 1-deoxy-D-xylulose 5-phosphate biosynthesis; 1-deoxy-D-xylulose 5-phosphate from D-glyceraldehyde 3-phosphate and pyruvate: step 1/1.</text>
</comment>
<dbReference type="NCBIfam" id="NF003933">
    <property type="entry name" value="PRK05444.2-2"/>
    <property type="match status" value="1"/>
</dbReference>
<dbReference type="RefSeq" id="WP_006992179.1">
    <property type="nucleotide sequence ID" value="NZ_BAEP01000032.1"/>
</dbReference>
<evidence type="ECO:0000256" key="2">
    <source>
        <dbReference type="ARBA" id="ARBA00011081"/>
    </source>
</evidence>
<dbReference type="Gene3D" id="3.40.50.970">
    <property type="match status" value="2"/>
</dbReference>
<comment type="cofactor">
    <cofactor evidence="11">
        <name>thiamine diphosphate</name>
        <dbReference type="ChEBI" id="CHEBI:58937"/>
    </cofactor>
    <text evidence="11">Binds 1 thiamine pyrophosphate per subunit.</text>
</comment>
<dbReference type="PROSITE" id="PS00802">
    <property type="entry name" value="TRANSKETOLASE_2"/>
    <property type="match status" value="1"/>
</dbReference>
<dbReference type="InterPro" id="IPR005477">
    <property type="entry name" value="Dxylulose-5-P_synthase"/>
</dbReference>
<comment type="function">
    <text evidence="10 11">Catalyzes the acyloin condensation reaction between C atoms 2 and 3 of pyruvate and glyceraldehyde 3-phosphate to yield 1-deoxy-D-xylulose-5-phosphate (DXP).</text>
</comment>
<feature type="binding site" evidence="11">
    <location>
        <begin position="153"/>
        <end position="154"/>
    </location>
    <ligand>
        <name>thiamine diphosphate</name>
        <dbReference type="ChEBI" id="CHEBI:58937"/>
    </ligand>
</feature>